<dbReference type="Proteomes" id="UP000278632">
    <property type="component" value="Unassembled WGS sequence"/>
</dbReference>
<evidence type="ECO:0000313" key="1">
    <source>
        <dbReference type="EMBL" id="RNL42224.1"/>
    </source>
</evidence>
<evidence type="ECO:0000313" key="2">
    <source>
        <dbReference type="Proteomes" id="UP000278632"/>
    </source>
</evidence>
<name>A0A3N0B5X4_9ACTN</name>
<dbReference type="RefSeq" id="WP_123192549.1">
    <property type="nucleotide sequence ID" value="NZ_QICD01000018.1"/>
</dbReference>
<sequence length="79" mass="8815">MIMSLLDYLVLNTSAAYLSDLRFRLGECAHALRELDSPEAFTLDEWNRTGTYLVSAYKPQSSCRAAQDAIVRSLDAVSL</sequence>
<reference evidence="2" key="1">
    <citation type="submission" date="2018-05" db="EMBL/GenBank/DDBJ databases">
        <title>Genome Sequencing of selected type strains of the family Eggerthellaceae.</title>
        <authorList>
            <person name="Danylec N."/>
            <person name="Stoll D.A."/>
            <person name="Doetsch A."/>
            <person name="Huch M."/>
        </authorList>
    </citation>
    <scope>NUCLEOTIDE SEQUENCE [LARGE SCALE GENOMIC DNA]</scope>
    <source>
        <strain evidence="2">DSM 16106</strain>
    </source>
</reference>
<gene>
    <name evidence="1" type="ORF">DMP08_08850</name>
</gene>
<dbReference type="AlphaFoldDB" id="A0A3N0B5X4"/>
<organism evidence="1 2">
    <name type="scientific">Paraeggerthella hongkongensis</name>
    <dbReference type="NCBI Taxonomy" id="230658"/>
    <lineage>
        <taxon>Bacteria</taxon>
        <taxon>Bacillati</taxon>
        <taxon>Actinomycetota</taxon>
        <taxon>Coriobacteriia</taxon>
        <taxon>Eggerthellales</taxon>
        <taxon>Eggerthellaceae</taxon>
        <taxon>Paraeggerthella</taxon>
    </lineage>
</organism>
<dbReference type="EMBL" id="QICD01000018">
    <property type="protein sequence ID" value="RNL42224.1"/>
    <property type="molecule type" value="Genomic_DNA"/>
</dbReference>
<accession>A0A3N0B5X4</accession>
<comment type="caution">
    <text evidence="1">The sequence shown here is derived from an EMBL/GenBank/DDBJ whole genome shotgun (WGS) entry which is preliminary data.</text>
</comment>
<keyword evidence="2" id="KW-1185">Reference proteome</keyword>
<dbReference type="OrthoDB" id="3175794at2"/>
<proteinExistence type="predicted"/>
<protein>
    <submittedName>
        <fullName evidence="1">Uncharacterized protein</fullName>
    </submittedName>
</protein>